<feature type="transmembrane region" description="Helical" evidence="6">
    <location>
        <begin position="167"/>
        <end position="186"/>
    </location>
</feature>
<feature type="transmembrane region" description="Helical" evidence="6">
    <location>
        <begin position="102"/>
        <end position="120"/>
    </location>
</feature>
<dbReference type="Proteomes" id="UP000256530">
    <property type="component" value="Unassembled WGS sequence"/>
</dbReference>
<organism evidence="8 9">
    <name type="scientific">Bacillus mycoides</name>
    <dbReference type="NCBI Taxonomy" id="1405"/>
    <lineage>
        <taxon>Bacteria</taxon>
        <taxon>Bacillati</taxon>
        <taxon>Bacillota</taxon>
        <taxon>Bacilli</taxon>
        <taxon>Bacillales</taxon>
        <taxon>Bacillaceae</taxon>
        <taxon>Bacillus</taxon>
        <taxon>Bacillus cereus group</taxon>
    </lineage>
</organism>
<feature type="transmembrane region" description="Helical" evidence="6">
    <location>
        <begin position="46"/>
        <end position="66"/>
    </location>
</feature>
<dbReference type="PANTHER" id="PTHR23523">
    <property type="match status" value="1"/>
</dbReference>
<dbReference type="InterPro" id="IPR052524">
    <property type="entry name" value="MFS_Cyanate_Porter"/>
</dbReference>
<accession>A0A3D9U4V5</accession>
<comment type="subcellular location">
    <subcellularLocation>
        <location evidence="1">Cell membrane</location>
        <topology evidence="1">Multi-pass membrane protein</topology>
    </subcellularLocation>
</comment>
<protein>
    <submittedName>
        <fullName evidence="8">CP family cyanate transporter-like MFS transporter</fullName>
    </submittedName>
</protein>
<evidence type="ECO:0000256" key="6">
    <source>
        <dbReference type="SAM" id="Phobius"/>
    </source>
</evidence>
<sequence length="395" mass="43384">MKLKHQERTYLYILALFFVSINLRIGITSISPLLETIRQDLNISNFSVSFLTAIPVFCMGTFALLTGKVIKKFGAEKAIMACLILIGFATCMRAFTSSISTLFASSLFIGIGIALAGPLLSGFIKEKFPTKIGLMIGIYSVGMGTGASLSAGLTIPLQHVLKEDWNMALAFWGVLTIIAIIFWYPVMKRKKNTSTQDKKNNSLPLRNKKAWLFTIFFGLQSGIFYSITTWLAPANQNMGVSSEQAGTLITVFTVIQMICSFLIPTLADIYKNRALWLLGSICFVLVGLSLMIYPLTTPWIPSILLGIGLGGVFPLALMLPLYETKTSEDASAWTAMMQSGGYIMGGFIPVLAGIARDYFDGYTQVFIIMALLSLILFILTLVMNKKKVEAKDLIA</sequence>
<evidence type="ECO:0000256" key="4">
    <source>
        <dbReference type="ARBA" id="ARBA00022989"/>
    </source>
</evidence>
<evidence type="ECO:0000313" key="8">
    <source>
        <dbReference type="EMBL" id="REF24508.1"/>
    </source>
</evidence>
<dbReference type="Pfam" id="PF07690">
    <property type="entry name" value="MFS_1"/>
    <property type="match status" value="1"/>
</dbReference>
<dbReference type="PANTHER" id="PTHR23523:SF2">
    <property type="entry name" value="2-NITROIMIDAZOLE TRANSPORTER"/>
    <property type="match status" value="1"/>
</dbReference>
<gene>
    <name evidence="8" type="ORF">DET55_13337</name>
</gene>
<feature type="transmembrane region" description="Helical" evidence="6">
    <location>
        <begin position="361"/>
        <end position="382"/>
    </location>
</feature>
<keyword evidence="2" id="KW-0813">Transport</keyword>
<dbReference type="Gene3D" id="1.20.1250.20">
    <property type="entry name" value="MFS general substrate transporter like domains"/>
    <property type="match status" value="2"/>
</dbReference>
<dbReference type="InterPro" id="IPR020846">
    <property type="entry name" value="MFS_dom"/>
</dbReference>
<feature type="transmembrane region" description="Helical" evidence="6">
    <location>
        <begin position="210"/>
        <end position="232"/>
    </location>
</feature>
<dbReference type="GO" id="GO:0005886">
    <property type="term" value="C:plasma membrane"/>
    <property type="evidence" value="ECO:0007669"/>
    <property type="project" value="UniProtKB-SubCell"/>
</dbReference>
<keyword evidence="5 6" id="KW-0472">Membrane</keyword>
<evidence type="ECO:0000256" key="2">
    <source>
        <dbReference type="ARBA" id="ARBA00022448"/>
    </source>
</evidence>
<dbReference type="SUPFAM" id="SSF103473">
    <property type="entry name" value="MFS general substrate transporter"/>
    <property type="match status" value="1"/>
</dbReference>
<keyword evidence="3 6" id="KW-0812">Transmembrane</keyword>
<evidence type="ECO:0000313" key="9">
    <source>
        <dbReference type="Proteomes" id="UP000256530"/>
    </source>
</evidence>
<feature type="transmembrane region" description="Helical" evidence="6">
    <location>
        <begin position="299"/>
        <end position="321"/>
    </location>
</feature>
<name>A0A3D9U4V5_BACMY</name>
<dbReference type="InterPro" id="IPR011701">
    <property type="entry name" value="MFS"/>
</dbReference>
<feature type="transmembrane region" description="Helical" evidence="6">
    <location>
        <begin position="244"/>
        <end position="263"/>
    </location>
</feature>
<comment type="caution">
    <text evidence="8">The sequence shown here is derived from an EMBL/GenBank/DDBJ whole genome shotgun (WGS) entry which is preliminary data.</text>
</comment>
<feature type="transmembrane region" description="Helical" evidence="6">
    <location>
        <begin position="78"/>
        <end position="96"/>
    </location>
</feature>
<feature type="transmembrane region" description="Helical" evidence="6">
    <location>
        <begin position="333"/>
        <end position="355"/>
    </location>
</feature>
<feature type="transmembrane region" description="Helical" evidence="6">
    <location>
        <begin position="12"/>
        <end position="34"/>
    </location>
</feature>
<feature type="transmembrane region" description="Helical" evidence="6">
    <location>
        <begin position="132"/>
        <end position="155"/>
    </location>
</feature>
<dbReference type="InterPro" id="IPR036259">
    <property type="entry name" value="MFS_trans_sf"/>
</dbReference>
<dbReference type="AlphaFoldDB" id="A0A3D9U4V5"/>
<proteinExistence type="predicted"/>
<dbReference type="GO" id="GO:0022857">
    <property type="term" value="F:transmembrane transporter activity"/>
    <property type="evidence" value="ECO:0007669"/>
    <property type="project" value="InterPro"/>
</dbReference>
<evidence type="ECO:0000259" key="7">
    <source>
        <dbReference type="PROSITE" id="PS50850"/>
    </source>
</evidence>
<evidence type="ECO:0000256" key="1">
    <source>
        <dbReference type="ARBA" id="ARBA00004651"/>
    </source>
</evidence>
<evidence type="ECO:0000256" key="5">
    <source>
        <dbReference type="ARBA" id="ARBA00023136"/>
    </source>
</evidence>
<dbReference type="EMBL" id="QTTY01000033">
    <property type="protein sequence ID" value="REF24508.1"/>
    <property type="molecule type" value="Genomic_DNA"/>
</dbReference>
<feature type="transmembrane region" description="Helical" evidence="6">
    <location>
        <begin position="275"/>
        <end position="293"/>
    </location>
</feature>
<feature type="domain" description="Major facilitator superfamily (MFS) profile" evidence="7">
    <location>
        <begin position="10"/>
        <end position="388"/>
    </location>
</feature>
<evidence type="ECO:0000256" key="3">
    <source>
        <dbReference type="ARBA" id="ARBA00022692"/>
    </source>
</evidence>
<dbReference type="PROSITE" id="PS50850">
    <property type="entry name" value="MFS"/>
    <property type="match status" value="1"/>
</dbReference>
<keyword evidence="4 6" id="KW-1133">Transmembrane helix</keyword>
<reference evidence="8 9" key="1">
    <citation type="submission" date="2018-08" db="EMBL/GenBank/DDBJ databases">
        <title>Freshwater and sediment microbial communities from various areas in North America, analyzing microbe dynamics in response to fracking.</title>
        <authorList>
            <person name="Lamendella R."/>
        </authorList>
    </citation>
    <scope>NUCLEOTIDE SEQUENCE [LARGE SCALE GENOMIC DNA]</scope>
    <source>
        <strain evidence="8 9">DB-1</strain>
    </source>
</reference>
<dbReference type="RefSeq" id="WP_113936630.1">
    <property type="nucleotide sequence ID" value="NZ_QTTY01000033.1"/>
</dbReference>